<dbReference type="InterPro" id="IPR018389">
    <property type="entry name" value="DctP_fam"/>
</dbReference>
<dbReference type="GO" id="GO:0055085">
    <property type="term" value="P:transmembrane transport"/>
    <property type="evidence" value="ECO:0007669"/>
    <property type="project" value="InterPro"/>
</dbReference>
<reference evidence="2 3" key="1">
    <citation type="submission" date="2016-10" db="EMBL/GenBank/DDBJ databases">
        <authorList>
            <person name="de Groot N.N."/>
        </authorList>
    </citation>
    <scope>NUCLEOTIDE SEQUENCE [LARGE SCALE GENOMIC DNA]</scope>
    <source>
        <strain evidence="2 3">DSM 12130</strain>
    </source>
</reference>
<organism evidence="2 3">
    <name type="scientific">Desulforhopalus singaporensis</name>
    <dbReference type="NCBI Taxonomy" id="91360"/>
    <lineage>
        <taxon>Bacteria</taxon>
        <taxon>Pseudomonadati</taxon>
        <taxon>Thermodesulfobacteriota</taxon>
        <taxon>Desulfobulbia</taxon>
        <taxon>Desulfobulbales</taxon>
        <taxon>Desulfocapsaceae</taxon>
        <taxon>Desulforhopalus</taxon>
    </lineage>
</organism>
<dbReference type="PANTHER" id="PTHR33376">
    <property type="match status" value="1"/>
</dbReference>
<dbReference type="EMBL" id="FNJI01000016">
    <property type="protein sequence ID" value="SDP32626.1"/>
    <property type="molecule type" value="Genomic_DNA"/>
</dbReference>
<dbReference type="Proteomes" id="UP000199073">
    <property type="component" value="Unassembled WGS sequence"/>
</dbReference>
<keyword evidence="1" id="KW-0732">Signal</keyword>
<protein>
    <submittedName>
        <fullName evidence="2">TRAP-type mannitol/chloroaromatic compound transport system, substrate-binding protein</fullName>
    </submittedName>
</protein>
<evidence type="ECO:0000313" key="3">
    <source>
        <dbReference type="Proteomes" id="UP000199073"/>
    </source>
</evidence>
<dbReference type="InterPro" id="IPR038404">
    <property type="entry name" value="TRAP_DctP_sf"/>
</dbReference>
<name>A0A1H0RUH1_9BACT</name>
<accession>A0A1H0RUH1</accession>
<dbReference type="RefSeq" id="WP_176761197.1">
    <property type="nucleotide sequence ID" value="NZ_FNJI01000016.1"/>
</dbReference>
<gene>
    <name evidence="2" type="ORF">SAMN05660330_02413</name>
</gene>
<sequence length="347" mass="37653">MKVLKAVSRLISVVVLAGICSLGATTVVAGESVYKWRAQTYAVPGSVGYKALEAALKDLKEATSGRLDITLYGVGSLVGPFEQLDAMGMGIFECGFNAPAYYAGKDPAFAALFSLMNIWESTEDVKIWSYYFGGLELARELYGKYKVHYVGPALVGAEPIMSKVPLKKLSDFNGIKIRTAGGLTSELFQKLGASPVKMGGGELYTGLDTGVVDAAEFVSLAENHDIGLDEVTEYVLYPSFHGNTATCDFTVNQKAWDKLPDDLKATLETWIYDLDARFDHMSTAESIKALKTMTDKGLVHTTLSPADMAQARAYSLEIAKAWKTKSPMSGKIIDSILDYLRLKGSIQ</sequence>
<evidence type="ECO:0000313" key="2">
    <source>
        <dbReference type="EMBL" id="SDP32626.1"/>
    </source>
</evidence>
<keyword evidence="3" id="KW-1185">Reference proteome</keyword>
<dbReference type="Gene3D" id="3.40.190.170">
    <property type="entry name" value="Bacterial extracellular solute-binding protein, family 7"/>
    <property type="match status" value="1"/>
</dbReference>
<dbReference type="NCBIfam" id="NF037995">
    <property type="entry name" value="TRAP_S1"/>
    <property type="match status" value="1"/>
</dbReference>
<dbReference type="PANTHER" id="PTHR33376:SF5">
    <property type="entry name" value="EXTRACYTOPLASMIC SOLUTE RECEPTOR PROTEIN"/>
    <property type="match status" value="1"/>
</dbReference>
<evidence type="ECO:0000256" key="1">
    <source>
        <dbReference type="ARBA" id="ARBA00022729"/>
    </source>
</evidence>
<dbReference type="STRING" id="91360.SAMN05660330_02413"/>
<dbReference type="Pfam" id="PF03480">
    <property type="entry name" value="DctP"/>
    <property type="match status" value="1"/>
</dbReference>
<dbReference type="AlphaFoldDB" id="A0A1H0RUH1"/>
<proteinExistence type="predicted"/>